<dbReference type="EMBL" id="LFZO01000488">
    <property type="protein sequence ID" value="KXT08124.1"/>
    <property type="molecule type" value="Genomic_DNA"/>
</dbReference>
<dbReference type="InterPro" id="IPR050386">
    <property type="entry name" value="Glycosyl_hydrolase_5"/>
</dbReference>
<dbReference type="Pfam" id="PF00150">
    <property type="entry name" value="Cellulase"/>
    <property type="match status" value="1"/>
</dbReference>
<sequence length="521" mass="56838">MGFLQLSTAVIALLGSFGQAAPLVEKRTLKFAFGQQKVRGVNLGGWFVLEPWITPSIFEAGPAGAVDEYTYTKLLGKTEASKRLEQHWSSFYTENDFALIKQYGLNFVRIPVGYWSVTPLDGDPYVNGAYKHLATALDWANKHGLKAMIDLHGAPLSQNGFDNSGKLGTIGWTQGNSVSQTKNALNKLRDDFANHPAVAAIELLNEPMGPSLDMNVVRQFYYDGWGNLRNSPVAVTFHDAFMGVTSWNSWGAGMQNLLLDTHHYEVFSSGELQMSYQDHLNTASNFGSQMASNNKWTIAGEWSGAMTDCAKWLNGRNVGARYDGTFNKNGQGSSYIGDCAGKASGSVAGLSQTDKNNIKGFIGAQIAAYEKAAGWIFWTWKNEGAPEWHFKNLTDAGLVPRCALSCIASWPGAAMVEAKHGQSTIAMMWMNYDYDEEMEEMIAFDDTLAEADGNGNGNGLNEFVVVLTCVRSQVEKVFAGARRRRNLIFAKKETVGSGQSHHSSMITGLGGLAPALALPQI</sequence>
<evidence type="ECO:0000256" key="2">
    <source>
        <dbReference type="ARBA" id="ARBA00005641"/>
    </source>
</evidence>
<evidence type="ECO:0000256" key="1">
    <source>
        <dbReference type="ARBA" id="ARBA00004613"/>
    </source>
</evidence>
<dbReference type="InterPro" id="IPR001547">
    <property type="entry name" value="Glyco_hydro_5"/>
</dbReference>
<proteinExistence type="inferred from homology"/>
<keyword evidence="4 11" id="KW-0732">Signal</keyword>
<dbReference type="OrthoDB" id="5421421at2759"/>
<dbReference type="GO" id="GO:0004338">
    <property type="term" value="F:glucan exo-1,3-beta-glucosidase activity"/>
    <property type="evidence" value="ECO:0007669"/>
    <property type="project" value="UniProtKB-EC"/>
</dbReference>
<reference evidence="13 14" key="1">
    <citation type="submission" date="2015-07" db="EMBL/GenBank/DDBJ databases">
        <title>Comparative genomics of the Sigatoka disease complex on banana suggests a link between parallel evolutionary changes in Pseudocercospora fijiensis and Pseudocercospora eumusae and increased virulence on the banana host.</title>
        <authorList>
            <person name="Chang T.-C."/>
            <person name="Salvucci A."/>
            <person name="Crous P.W."/>
            <person name="Stergiopoulos I."/>
        </authorList>
    </citation>
    <scope>NUCLEOTIDE SEQUENCE [LARGE SCALE GENOMIC DNA]</scope>
    <source>
        <strain evidence="13 14">CBS 116634</strain>
    </source>
</reference>
<protein>
    <recommendedName>
        <fullName evidence="9">glucan 1,3-beta-glucosidase</fullName>
        <ecNumber evidence="9">3.2.1.58</ecNumber>
    </recommendedName>
</protein>
<evidence type="ECO:0000256" key="6">
    <source>
        <dbReference type="ARBA" id="ARBA00023295"/>
    </source>
</evidence>
<dbReference type="Proteomes" id="UP000073492">
    <property type="component" value="Unassembled WGS sequence"/>
</dbReference>
<evidence type="ECO:0000256" key="7">
    <source>
        <dbReference type="ARBA" id="ARBA00023316"/>
    </source>
</evidence>
<keyword evidence="14" id="KW-1185">Reference proteome</keyword>
<feature type="chain" id="PRO_5007297054" description="glucan 1,3-beta-glucosidase" evidence="11">
    <location>
        <begin position="21"/>
        <end position="521"/>
    </location>
</feature>
<keyword evidence="6 10" id="KW-0326">Glycosidase</keyword>
<evidence type="ECO:0000259" key="12">
    <source>
        <dbReference type="Pfam" id="PF00150"/>
    </source>
</evidence>
<name>A0A139I074_9PEZI</name>
<evidence type="ECO:0000256" key="3">
    <source>
        <dbReference type="ARBA" id="ARBA00022525"/>
    </source>
</evidence>
<evidence type="ECO:0000313" key="14">
    <source>
        <dbReference type="Proteomes" id="UP000073492"/>
    </source>
</evidence>
<keyword evidence="3" id="KW-0964">Secreted</keyword>
<dbReference type="GO" id="GO:0009986">
    <property type="term" value="C:cell surface"/>
    <property type="evidence" value="ECO:0007669"/>
    <property type="project" value="TreeGrafter"/>
</dbReference>
<feature type="signal peptide" evidence="11">
    <location>
        <begin position="1"/>
        <end position="20"/>
    </location>
</feature>
<organism evidence="13 14">
    <name type="scientific">Pseudocercospora musae</name>
    <dbReference type="NCBI Taxonomy" id="113226"/>
    <lineage>
        <taxon>Eukaryota</taxon>
        <taxon>Fungi</taxon>
        <taxon>Dikarya</taxon>
        <taxon>Ascomycota</taxon>
        <taxon>Pezizomycotina</taxon>
        <taxon>Dothideomycetes</taxon>
        <taxon>Dothideomycetidae</taxon>
        <taxon>Mycosphaerellales</taxon>
        <taxon>Mycosphaerellaceae</taxon>
        <taxon>Pseudocercospora</taxon>
    </lineage>
</organism>
<dbReference type="STRING" id="113226.A0A139I074"/>
<comment type="caution">
    <text evidence="13">The sequence shown here is derived from an EMBL/GenBank/DDBJ whole genome shotgun (WGS) entry which is preliminary data.</text>
</comment>
<evidence type="ECO:0000256" key="4">
    <source>
        <dbReference type="ARBA" id="ARBA00022729"/>
    </source>
</evidence>
<feature type="domain" description="Glycoside hydrolase family 5" evidence="12">
    <location>
        <begin position="81"/>
        <end position="307"/>
    </location>
</feature>
<keyword evidence="5 10" id="KW-0378">Hydrolase</keyword>
<comment type="similarity">
    <text evidence="2 10">Belongs to the glycosyl hydrolase 5 (cellulase A) family.</text>
</comment>
<dbReference type="SUPFAM" id="SSF51445">
    <property type="entry name" value="(Trans)glycosidases"/>
    <property type="match status" value="1"/>
</dbReference>
<evidence type="ECO:0000256" key="8">
    <source>
        <dbReference type="ARBA" id="ARBA00036824"/>
    </source>
</evidence>
<dbReference type="PANTHER" id="PTHR31297">
    <property type="entry name" value="GLUCAN ENDO-1,6-BETA-GLUCOSIDASE B"/>
    <property type="match status" value="1"/>
</dbReference>
<dbReference type="GO" id="GO:0071555">
    <property type="term" value="P:cell wall organization"/>
    <property type="evidence" value="ECO:0007669"/>
    <property type="project" value="UniProtKB-KW"/>
</dbReference>
<dbReference type="GO" id="GO:0005576">
    <property type="term" value="C:extracellular region"/>
    <property type="evidence" value="ECO:0007669"/>
    <property type="project" value="UniProtKB-SubCell"/>
</dbReference>
<dbReference type="PANTHER" id="PTHR31297:SF1">
    <property type="entry name" value="GLUCAN 1,3-BETA-GLUCOSIDASE I_II-RELATED"/>
    <property type="match status" value="1"/>
</dbReference>
<gene>
    <name evidence="13" type="ORF">AC579_21</name>
</gene>
<evidence type="ECO:0000256" key="10">
    <source>
        <dbReference type="RuleBase" id="RU361153"/>
    </source>
</evidence>
<comment type="catalytic activity">
    <reaction evidence="8">
        <text>Successive hydrolysis of beta-D-glucose units from the non-reducing ends of (1-&gt;3)-beta-D-glucans, releasing alpha-glucose.</text>
        <dbReference type="EC" id="3.2.1.58"/>
    </reaction>
</comment>
<dbReference type="InterPro" id="IPR017853">
    <property type="entry name" value="GH"/>
</dbReference>
<dbReference type="EC" id="3.2.1.58" evidence="9"/>
<evidence type="ECO:0000256" key="5">
    <source>
        <dbReference type="ARBA" id="ARBA00022801"/>
    </source>
</evidence>
<dbReference type="AlphaFoldDB" id="A0A139I074"/>
<keyword evidence="7" id="KW-0961">Cell wall biogenesis/degradation</keyword>
<dbReference type="Gene3D" id="3.20.20.80">
    <property type="entry name" value="Glycosidases"/>
    <property type="match status" value="1"/>
</dbReference>
<comment type="subcellular location">
    <subcellularLocation>
        <location evidence="1">Secreted</location>
    </subcellularLocation>
</comment>
<dbReference type="GO" id="GO:0009251">
    <property type="term" value="P:glucan catabolic process"/>
    <property type="evidence" value="ECO:0007669"/>
    <property type="project" value="TreeGrafter"/>
</dbReference>
<evidence type="ECO:0000256" key="11">
    <source>
        <dbReference type="SAM" id="SignalP"/>
    </source>
</evidence>
<evidence type="ECO:0000256" key="9">
    <source>
        <dbReference type="ARBA" id="ARBA00038929"/>
    </source>
</evidence>
<accession>A0A139I074</accession>
<evidence type="ECO:0000313" key="13">
    <source>
        <dbReference type="EMBL" id="KXT08124.1"/>
    </source>
</evidence>